<dbReference type="InterPro" id="IPR011010">
    <property type="entry name" value="DNA_brk_join_enz"/>
</dbReference>
<sequence length="150" mass="17595">MSISYRKRGKNKTWDYRVFDKNGIVIASNSGFKTKKEASYEATDVERKLLLSNVFTPKATLYELWEKWYELIIVPSKLSQSSKDKHVQRGKVIKEYFDDVVVTKISHSKYQQFINDYCSRVLVDQVRRFNKVVKEVILMAQRDGALIADF</sequence>
<accession>A0AAW9DJD2</accession>
<dbReference type="EMBL" id="JAWWZK010000081">
    <property type="protein sequence ID" value="MDX5038811.1"/>
    <property type="molecule type" value="Genomic_DNA"/>
</dbReference>
<feature type="non-terminal residue" evidence="2">
    <location>
        <position position="150"/>
    </location>
</feature>
<comment type="caution">
    <text evidence="2">The sequence shown here is derived from an EMBL/GenBank/DDBJ whole genome shotgun (WGS) entry which is preliminary data.</text>
</comment>
<evidence type="ECO:0000313" key="3">
    <source>
        <dbReference type="Proteomes" id="UP001270004"/>
    </source>
</evidence>
<organism evidence="2 3">
    <name type="scientific">Streptococcus suis</name>
    <dbReference type="NCBI Taxonomy" id="1307"/>
    <lineage>
        <taxon>Bacteria</taxon>
        <taxon>Bacillati</taxon>
        <taxon>Bacillota</taxon>
        <taxon>Bacilli</taxon>
        <taxon>Lactobacillales</taxon>
        <taxon>Streptococcaceae</taxon>
        <taxon>Streptococcus</taxon>
    </lineage>
</organism>
<keyword evidence="1" id="KW-0238">DNA-binding</keyword>
<dbReference type="Proteomes" id="UP001270004">
    <property type="component" value="Unassembled WGS sequence"/>
</dbReference>
<evidence type="ECO:0000256" key="1">
    <source>
        <dbReference type="ARBA" id="ARBA00023125"/>
    </source>
</evidence>
<dbReference type="InterPro" id="IPR010998">
    <property type="entry name" value="Integrase_recombinase_N"/>
</dbReference>
<dbReference type="SUPFAM" id="SSF56349">
    <property type="entry name" value="DNA breaking-rejoining enzymes"/>
    <property type="match status" value="1"/>
</dbReference>
<protein>
    <submittedName>
        <fullName evidence="2">Site-specific integrase</fullName>
    </submittedName>
</protein>
<proteinExistence type="predicted"/>
<gene>
    <name evidence="2" type="ORF">SHY70_11105</name>
</gene>
<dbReference type="GO" id="GO:0003677">
    <property type="term" value="F:DNA binding"/>
    <property type="evidence" value="ECO:0007669"/>
    <property type="project" value="UniProtKB-KW"/>
</dbReference>
<evidence type="ECO:0000313" key="2">
    <source>
        <dbReference type="EMBL" id="MDX5038811.1"/>
    </source>
</evidence>
<dbReference type="Gene3D" id="1.10.150.130">
    <property type="match status" value="1"/>
</dbReference>
<name>A0AAW9DJD2_STRSU</name>
<reference evidence="2" key="1">
    <citation type="submission" date="2023-11" db="EMBL/GenBank/DDBJ databases">
        <title>Antimicrobial resistance in invasive Streptococcus suis isolated in Spain and the associated genetic mechanisms.</title>
        <authorList>
            <person name="Uruen C."/>
            <person name="Arenas J.A."/>
        </authorList>
    </citation>
    <scope>NUCLEOTIDE SEQUENCE</scope>
    <source>
        <strain evidence="2">Ss_70</strain>
    </source>
</reference>
<dbReference type="AlphaFoldDB" id="A0AAW9DJD2"/>